<dbReference type="EMBL" id="CP003537">
    <property type="protein sequence ID" value="AGH94251.1"/>
    <property type="molecule type" value="Genomic_DNA"/>
</dbReference>
<reference evidence="2 3" key="1">
    <citation type="journal article" date="2013" name="ISME J.">
        <title>By their genes ye shall know them: genomic signatures of predatory bacteria.</title>
        <authorList>
            <person name="Pasternak Z."/>
            <person name="Pietrokovski S."/>
            <person name="Rotem O."/>
            <person name="Gophna U."/>
            <person name="Lurie-Weinberger M.N."/>
            <person name="Jurkevitch E."/>
        </authorList>
    </citation>
    <scope>NUCLEOTIDE SEQUENCE [LARGE SCALE GENOMIC DNA]</scope>
    <source>
        <strain evidence="2 3">JSS</strain>
    </source>
</reference>
<keyword evidence="3" id="KW-1185">Reference proteome</keyword>
<evidence type="ECO:0000256" key="1">
    <source>
        <dbReference type="SAM" id="Phobius"/>
    </source>
</evidence>
<keyword evidence="1" id="KW-0472">Membrane</keyword>
<dbReference type="PATRIC" id="fig|1184267.3.peg.33"/>
<accession>M4V8C4</accession>
<dbReference type="OrthoDB" id="5291609at2"/>
<name>M4V8C4_9BACT</name>
<feature type="transmembrane region" description="Helical" evidence="1">
    <location>
        <begin position="12"/>
        <end position="37"/>
    </location>
</feature>
<feature type="transmembrane region" description="Helical" evidence="1">
    <location>
        <begin position="44"/>
        <end position="61"/>
    </location>
</feature>
<dbReference type="KEGG" id="bex:A11Q_31"/>
<keyword evidence="1" id="KW-1133">Transmembrane helix</keyword>
<sequence>MSLPTNPKNKKLIVLALISATASVLFSFMGSPFLRAFAASAKSYVFWLTGLVLIGLMFATGSQNYKVSETAVYVGAIWMTLGSYSELEKRGIKWKFAMPTSLVLGLLFALAGYFLVLKNLSADHSLIELVAPLHEALTKAFPSISLEQSDLISYLPGIFLASLAGSLGLGFVFEANVFRMFRLKRERIASSLRWLEFRLPDFAVWLTLFAILFTVENFGFKPLQTVGINWLVVASVGLFFQGLTVIEFMIRFYRLGLFTRTAIYLLIVLQLAPFVVLVGLVDYWADFRKLVRKKLKTT</sequence>
<evidence type="ECO:0008006" key="4">
    <source>
        <dbReference type="Google" id="ProtNLM"/>
    </source>
</evidence>
<dbReference type="RefSeq" id="WP_015468741.1">
    <property type="nucleotide sequence ID" value="NC_020813.1"/>
</dbReference>
<evidence type="ECO:0000313" key="3">
    <source>
        <dbReference type="Proteomes" id="UP000012040"/>
    </source>
</evidence>
<feature type="transmembrane region" description="Helical" evidence="1">
    <location>
        <begin position="227"/>
        <end position="250"/>
    </location>
</feature>
<dbReference type="HOGENOM" id="CLU_938977_0_0_7"/>
<dbReference type="AlphaFoldDB" id="M4V8C4"/>
<organism evidence="2 3">
    <name type="scientific">Pseudobdellovibrio exovorus JSS</name>
    <dbReference type="NCBI Taxonomy" id="1184267"/>
    <lineage>
        <taxon>Bacteria</taxon>
        <taxon>Pseudomonadati</taxon>
        <taxon>Bdellovibrionota</taxon>
        <taxon>Bdellovibrionia</taxon>
        <taxon>Bdellovibrionales</taxon>
        <taxon>Pseudobdellovibrionaceae</taxon>
        <taxon>Pseudobdellovibrio</taxon>
    </lineage>
</organism>
<dbReference type="Pfam" id="PF09991">
    <property type="entry name" value="DUF2232"/>
    <property type="match status" value="1"/>
</dbReference>
<evidence type="ECO:0000313" key="2">
    <source>
        <dbReference type="EMBL" id="AGH94251.1"/>
    </source>
</evidence>
<protein>
    <recommendedName>
        <fullName evidence="4">DUF2232 domain-containing protein</fullName>
    </recommendedName>
</protein>
<proteinExistence type="predicted"/>
<keyword evidence="1" id="KW-0812">Transmembrane</keyword>
<feature type="transmembrane region" description="Helical" evidence="1">
    <location>
        <begin position="262"/>
        <end position="285"/>
    </location>
</feature>
<dbReference type="Proteomes" id="UP000012040">
    <property type="component" value="Chromosome"/>
</dbReference>
<feature type="transmembrane region" description="Helical" evidence="1">
    <location>
        <begin position="96"/>
        <end position="116"/>
    </location>
</feature>
<dbReference type="STRING" id="1184267.A11Q_31"/>
<gene>
    <name evidence="2" type="ORF">A11Q_31</name>
</gene>
<dbReference type="InterPro" id="IPR018710">
    <property type="entry name" value="DUF2232"/>
</dbReference>
<feature type="transmembrane region" description="Helical" evidence="1">
    <location>
        <begin position="151"/>
        <end position="173"/>
    </location>
</feature>
<feature type="transmembrane region" description="Helical" evidence="1">
    <location>
        <begin position="194"/>
        <end position="215"/>
    </location>
</feature>